<reference evidence="5 6" key="1">
    <citation type="journal article" date="2018" name="Arch. Microbiol.">
        <title>New insights into the metabolic potential of the phototrophic purple bacterium Rhodopila globiformis DSM 161(T) from its draft genome sequence and evidence for a vanadium-dependent nitrogenase.</title>
        <authorList>
            <person name="Imhoff J.F."/>
            <person name="Rahn T."/>
            <person name="Kunzel S."/>
            <person name="Neulinger S.C."/>
        </authorList>
    </citation>
    <scope>NUCLEOTIDE SEQUENCE [LARGE SCALE GENOMIC DNA]</scope>
    <source>
        <strain evidence="5 6">DSM 16996</strain>
    </source>
</reference>
<keyword evidence="1" id="KW-0813">Transport</keyword>
<accession>A0A2S6N3V0</accession>
<dbReference type="EMBL" id="NHSJ01000096">
    <property type="protein sequence ID" value="PPQ29282.1"/>
    <property type="molecule type" value="Genomic_DNA"/>
</dbReference>
<proteinExistence type="predicted"/>
<dbReference type="SUPFAM" id="SSF74653">
    <property type="entry name" value="TolA/TonB C-terminal domain"/>
    <property type="match status" value="1"/>
</dbReference>
<keyword evidence="3" id="KW-0998">Cell outer membrane</keyword>
<keyword evidence="2" id="KW-0472">Membrane</keyword>
<evidence type="ECO:0000256" key="2">
    <source>
        <dbReference type="ARBA" id="ARBA00023136"/>
    </source>
</evidence>
<evidence type="ECO:0000256" key="1">
    <source>
        <dbReference type="ARBA" id="ARBA00022448"/>
    </source>
</evidence>
<feature type="domain" description="Secretin/TonB short N-terminal" evidence="4">
    <location>
        <begin position="41"/>
        <end position="92"/>
    </location>
</feature>
<evidence type="ECO:0000313" key="5">
    <source>
        <dbReference type="EMBL" id="PPQ29282.1"/>
    </source>
</evidence>
<evidence type="ECO:0000256" key="3">
    <source>
        <dbReference type="ARBA" id="ARBA00023237"/>
    </source>
</evidence>
<dbReference type="InterPro" id="IPR011662">
    <property type="entry name" value="Secretin/TonB_short_N"/>
</dbReference>
<keyword evidence="6" id="KW-1185">Reference proteome</keyword>
<dbReference type="Proteomes" id="UP000239089">
    <property type="component" value="Unassembled WGS sequence"/>
</dbReference>
<dbReference type="Gene3D" id="3.55.50.30">
    <property type="match status" value="1"/>
</dbReference>
<gene>
    <name evidence="5" type="ORF">CCR94_15870</name>
</gene>
<sequence>MVAVSDLVMAQTRPTIAPIEFNIPSQSLNTALGRYGDATGREALFDASLAVGRVSGDVRGTFSPDQALSKLLSGTGLAAEFVEETTFVLLPVSTANQPTSQQVRSPEQRRYYGLIQASLLNTLCRSRNVRPGRYRFAAVFWIAPDGAVQKTQRLGSTGAFDSDQKIDVALRSVRVSESPPAGFVSPVLMLIVPQESQMTACDNIDPPLGPVGIGR</sequence>
<name>A0A2S6N3V0_9HYPH</name>
<dbReference type="GO" id="GO:0019867">
    <property type="term" value="C:outer membrane"/>
    <property type="evidence" value="ECO:0007669"/>
    <property type="project" value="InterPro"/>
</dbReference>
<dbReference type="AlphaFoldDB" id="A0A2S6N3V0"/>
<protein>
    <recommendedName>
        <fullName evidence="4">Secretin/TonB short N-terminal domain-containing protein</fullName>
    </recommendedName>
</protein>
<evidence type="ECO:0000313" key="6">
    <source>
        <dbReference type="Proteomes" id="UP000239089"/>
    </source>
</evidence>
<dbReference type="Pfam" id="PF07660">
    <property type="entry name" value="STN"/>
    <property type="match status" value="1"/>
</dbReference>
<dbReference type="SMART" id="SM00965">
    <property type="entry name" value="STN"/>
    <property type="match status" value="1"/>
</dbReference>
<evidence type="ECO:0000259" key="4">
    <source>
        <dbReference type="SMART" id="SM00965"/>
    </source>
</evidence>
<comment type="caution">
    <text evidence="5">The sequence shown here is derived from an EMBL/GenBank/DDBJ whole genome shotgun (WGS) entry which is preliminary data.</text>
</comment>
<organism evidence="5 6">
    <name type="scientific">Rhodoblastus sphagnicola</name>
    <dbReference type="NCBI Taxonomy" id="333368"/>
    <lineage>
        <taxon>Bacteria</taxon>
        <taxon>Pseudomonadati</taxon>
        <taxon>Pseudomonadota</taxon>
        <taxon>Alphaproteobacteria</taxon>
        <taxon>Hyphomicrobiales</taxon>
        <taxon>Rhodoblastaceae</taxon>
        <taxon>Rhodoblastus</taxon>
    </lineage>
</organism>